<dbReference type="KEGG" id="rcf:Poly24_05070"/>
<reference evidence="1 2" key="1">
    <citation type="submission" date="2019-02" db="EMBL/GenBank/DDBJ databases">
        <title>Deep-cultivation of Planctomycetes and their phenomic and genomic characterization uncovers novel biology.</title>
        <authorList>
            <person name="Wiegand S."/>
            <person name="Jogler M."/>
            <person name="Boedeker C."/>
            <person name="Pinto D."/>
            <person name="Vollmers J."/>
            <person name="Rivas-Marin E."/>
            <person name="Kohn T."/>
            <person name="Peeters S.H."/>
            <person name="Heuer A."/>
            <person name="Rast P."/>
            <person name="Oberbeckmann S."/>
            <person name="Bunk B."/>
            <person name="Jeske O."/>
            <person name="Meyerdierks A."/>
            <person name="Storesund J.E."/>
            <person name="Kallscheuer N."/>
            <person name="Luecker S."/>
            <person name="Lage O.M."/>
            <person name="Pohl T."/>
            <person name="Merkel B.J."/>
            <person name="Hornburger P."/>
            <person name="Mueller R.-W."/>
            <person name="Bruemmer F."/>
            <person name="Labrenz M."/>
            <person name="Spormann A.M."/>
            <person name="Op den Camp H."/>
            <person name="Overmann J."/>
            <person name="Amann R."/>
            <person name="Jetten M.S.M."/>
            <person name="Mascher T."/>
            <person name="Medema M.H."/>
            <person name="Devos D.P."/>
            <person name="Kaster A.-K."/>
            <person name="Ovreas L."/>
            <person name="Rohde M."/>
            <person name="Galperin M.Y."/>
            <person name="Jogler C."/>
        </authorList>
    </citation>
    <scope>NUCLEOTIDE SEQUENCE [LARGE SCALE GENOMIC DNA]</scope>
    <source>
        <strain evidence="1 2">Poly24</strain>
    </source>
</reference>
<evidence type="ECO:0000313" key="2">
    <source>
        <dbReference type="Proteomes" id="UP000315082"/>
    </source>
</evidence>
<sequence length="145" mass="15900">MQVVHCVFADWKSLPPCPGISEIMQTVLDIGNCSPDHSAIRTLIEGNFDARVVQAHGAADAMEILGRQEVALITVNRKLDRDYSDGMEIIRQLKNDPKTQAIPVMLITNFPEHQDAAMAIGAERGFGKLQLRAAETKQSLAAFLS</sequence>
<dbReference type="SUPFAM" id="SSF52172">
    <property type="entry name" value="CheY-like"/>
    <property type="match status" value="1"/>
</dbReference>
<keyword evidence="2" id="KW-1185">Reference proteome</keyword>
<name>A0A518JMN3_9BACT</name>
<evidence type="ECO:0000313" key="1">
    <source>
        <dbReference type="EMBL" id="QDV66819.1"/>
    </source>
</evidence>
<accession>A0A518JMN3</accession>
<dbReference type="AlphaFoldDB" id="A0A518JMN3"/>
<dbReference type="Proteomes" id="UP000315082">
    <property type="component" value="Chromosome"/>
</dbReference>
<protein>
    <submittedName>
        <fullName evidence="1">Response regulator PleD</fullName>
    </submittedName>
</protein>
<gene>
    <name evidence="1" type="ORF">Poly24_05070</name>
</gene>
<organism evidence="1 2">
    <name type="scientific">Rosistilla carotiformis</name>
    <dbReference type="NCBI Taxonomy" id="2528017"/>
    <lineage>
        <taxon>Bacteria</taxon>
        <taxon>Pseudomonadati</taxon>
        <taxon>Planctomycetota</taxon>
        <taxon>Planctomycetia</taxon>
        <taxon>Pirellulales</taxon>
        <taxon>Pirellulaceae</taxon>
        <taxon>Rosistilla</taxon>
    </lineage>
</organism>
<dbReference type="Gene3D" id="3.40.50.2300">
    <property type="match status" value="1"/>
</dbReference>
<dbReference type="InterPro" id="IPR011006">
    <property type="entry name" value="CheY-like_superfamily"/>
</dbReference>
<dbReference type="EMBL" id="CP036348">
    <property type="protein sequence ID" value="QDV66819.1"/>
    <property type="molecule type" value="Genomic_DNA"/>
</dbReference>
<proteinExistence type="predicted"/>